<comment type="caution">
    <text evidence="2">The sequence shown here is derived from an EMBL/GenBank/DDBJ whole genome shotgun (WGS) entry which is preliminary data.</text>
</comment>
<feature type="compositionally biased region" description="Basic and acidic residues" evidence="1">
    <location>
        <begin position="1"/>
        <end position="14"/>
    </location>
</feature>
<sequence length="163" mass="18131">MRALIDKPELETLDYKPTNTPEEAIDKLLPIPEQPASASPATLGMNSHVIKPEVRVNKAKDAGQHFQESLCREAEGAEQPNLPGREHHKDCECGNCPEQPNLKIIGEIEGLISQVNDKLCKITTLSGEGRLTVRRTQLKGQALEEIDLFQKTTLHSLRKAFED</sequence>
<accession>A0A0F9AG98</accession>
<evidence type="ECO:0000256" key="1">
    <source>
        <dbReference type="SAM" id="MobiDB-lite"/>
    </source>
</evidence>
<protein>
    <submittedName>
        <fullName evidence="2">Uncharacterized protein</fullName>
    </submittedName>
</protein>
<organism evidence="2">
    <name type="scientific">marine sediment metagenome</name>
    <dbReference type="NCBI Taxonomy" id="412755"/>
    <lineage>
        <taxon>unclassified sequences</taxon>
        <taxon>metagenomes</taxon>
        <taxon>ecological metagenomes</taxon>
    </lineage>
</organism>
<evidence type="ECO:0000313" key="2">
    <source>
        <dbReference type="EMBL" id="KKL08569.1"/>
    </source>
</evidence>
<reference evidence="2" key="1">
    <citation type="journal article" date="2015" name="Nature">
        <title>Complex archaea that bridge the gap between prokaryotes and eukaryotes.</title>
        <authorList>
            <person name="Spang A."/>
            <person name="Saw J.H."/>
            <person name="Jorgensen S.L."/>
            <person name="Zaremba-Niedzwiedzka K."/>
            <person name="Martijn J."/>
            <person name="Lind A.E."/>
            <person name="van Eijk R."/>
            <person name="Schleper C."/>
            <person name="Guy L."/>
            <person name="Ettema T.J."/>
        </authorList>
    </citation>
    <scope>NUCLEOTIDE SEQUENCE</scope>
</reference>
<name>A0A0F9AG98_9ZZZZ</name>
<dbReference type="AlphaFoldDB" id="A0A0F9AG98"/>
<feature type="region of interest" description="Disordered" evidence="1">
    <location>
        <begin position="72"/>
        <end position="93"/>
    </location>
</feature>
<gene>
    <name evidence="2" type="ORF">LCGC14_2574540</name>
</gene>
<proteinExistence type="predicted"/>
<feature type="region of interest" description="Disordered" evidence="1">
    <location>
        <begin position="1"/>
        <end position="21"/>
    </location>
</feature>
<dbReference type="EMBL" id="LAZR01042828">
    <property type="protein sequence ID" value="KKL08569.1"/>
    <property type="molecule type" value="Genomic_DNA"/>
</dbReference>